<reference evidence="5 8" key="2">
    <citation type="submission" date="2024-07" db="EMBL/GenBank/DDBJ databases">
        <authorList>
            <person name="Akdeniz Z."/>
        </authorList>
    </citation>
    <scope>NUCLEOTIDE SEQUENCE [LARGE SCALE GENOMIC DNA]</scope>
</reference>
<dbReference type="EMBL" id="CATOUU010000241">
    <property type="protein sequence ID" value="CAI9921981.1"/>
    <property type="molecule type" value="Genomic_DNA"/>
</dbReference>
<evidence type="ECO:0000313" key="7">
    <source>
        <dbReference type="EMBL" id="CAL6085420.1"/>
    </source>
</evidence>
<dbReference type="EMBL" id="CATOUU010000856">
    <property type="protein sequence ID" value="CAI9955102.1"/>
    <property type="molecule type" value="Genomic_DNA"/>
</dbReference>
<evidence type="ECO:0000313" key="8">
    <source>
        <dbReference type="Proteomes" id="UP001642409"/>
    </source>
</evidence>
<dbReference type="InterPro" id="IPR001005">
    <property type="entry name" value="SANT/Myb"/>
</dbReference>
<proteinExistence type="predicted"/>
<dbReference type="Proteomes" id="UP001642409">
    <property type="component" value="Unassembled WGS sequence"/>
</dbReference>
<reference evidence="3" key="1">
    <citation type="submission" date="2023-06" db="EMBL/GenBank/DDBJ databases">
        <authorList>
            <person name="Kurt Z."/>
        </authorList>
    </citation>
    <scope>NUCLEOTIDE SEQUENCE</scope>
</reference>
<gene>
    <name evidence="4" type="ORF">HINF_LOCUS42747</name>
    <name evidence="5" type="ORF">HINF_LOCUS56279</name>
    <name evidence="6" type="ORF">HINF_LOCUS56283</name>
    <name evidence="7" type="ORF">HINF_LOCUS62672</name>
    <name evidence="2" type="ORF">HINF_LOCUS9622</name>
    <name evidence="3" type="ORF">HINF_LOCUS9626</name>
</gene>
<dbReference type="SMART" id="SM00717">
    <property type="entry name" value="SANT"/>
    <property type="match status" value="1"/>
</dbReference>
<dbReference type="SUPFAM" id="SSF46689">
    <property type="entry name" value="Homeodomain-like"/>
    <property type="match status" value="1"/>
</dbReference>
<evidence type="ECO:0000313" key="4">
    <source>
        <dbReference type="EMBL" id="CAI9955102.1"/>
    </source>
</evidence>
<feature type="domain" description="HTH myb-type" evidence="1">
    <location>
        <begin position="34"/>
        <end position="91"/>
    </location>
</feature>
<dbReference type="Gene3D" id="1.10.10.60">
    <property type="entry name" value="Homeodomain-like"/>
    <property type="match status" value="1"/>
</dbReference>
<dbReference type="InterPro" id="IPR009057">
    <property type="entry name" value="Homeodomain-like_sf"/>
</dbReference>
<dbReference type="AlphaFoldDB" id="A0AA86NN13"/>
<dbReference type="EMBL" id="CAXDID020000303">
    <property type="protein sequence ID" value="CAL6073808.1"/>
    <property type="molecule type" value="Genomic_DNA"/>
</dbReference>
<keyword evidence="8" id="KW-1185">Reference proteome</keyword>
<evidence type="ECO:0000313" key="6">
    <source>
        <dbReference type="EMBL" id="CAL6073816.1"/>
    </source>
</evidence>
<sequence length="112" mass="13104">MSNYFQLLMENAAMTMQIAELQQQISGASQSRAHDSGRRQRWSVTDDEELFRCVSQYGENPKALSQHVANRSENQIYYHLTYLRNIFNKKNKQSLKFLSKCALDYFEAVQSK</sequence>
<name>A0AA86NN13_9EUKA</name>
<dbReference type="PROSITE" id="PS51294">
    <property type="entry name" value="HTH_MYB"/>
    <property type="match status" value="1"/>
</dbReference>
<dbReference type="EMBL" id="CAXDID020000303">
    <property type="protein sequence ID" value="CAL6073816.1"/>
    <property type="molecule type" value="Genomic_DNA"/>
</dbReference>
<dbReference type="InterPro" id="IPR017930">
    <property type="entry name" value="Myb_dom"/>
</dbReference>
<dbReference type="EMBL" id="CATOUU010000241">
    <property type="protein sequence ID" value="CAI9921977.1"/>
    <property type="molecule type" value="Genomic_DNA"/>
</dbReference>
<evidence type="ECO:0000313" key="3">
    <source>
        <dbReference type="EMBL" id="CAI9921981.1"/>
    </source>
</evidence>
<accession>A0AA86NN13</accession>
<dbReference type="CDD" id="cd00167">
    <property type="entry name" value="SANT"/>
    <property type="match status" value="1"/>
</dbReference>
<dbReference type="EMBL" id="CAXDID020000386">
    <property type="protein sequence ID" value="CAL6085420.1"/>
    <property type="molecule type" value="Genomic_DNA"/>
</dbReference>
<evidence type="ECO:0000259" key="1">
    <source>
        <dbReference type="PROSITE" id="PS51294"/>
    </source>
</evidence>
<comment type="caution">
    <text evidence="3">The sequence shown here is derived from an EMBL/GenBank/DDBJ whole genome shotgun (WGS) entry which is preliminary data.</text>
</comment>
<evidence type="ECO:0000313" key="5">
    <source>
        <dbReference type="EMBL" id="CAL6073808.1"/>
    </source>
</evidence>
<organism evidence="3">
    <name type="scientific">Hexamita inflata</name>
    <dbReference type="NCBI Taxonomy" id="28002"/>
    <lineage>
        <taxon>Eukaryota</taxon>
        <taxon>Metamonada</taxon>
        <taxon>Diplomonadida</taxon>
        <taxon>Hexamitidae</taxon>
        <taxon>Hexamitinae</taxon>
        <taxon>Hexamita</taxon>
    </lineage>
</organism>
<evidence type="ECO:0000313" key="2">
    <source>
        <dbReference type="EMBL" id="CAI9921977.1"/>
    </source>
</evidence>
<dbReference type="Pfam" id="PF00249">
    <property type="entry name" value="Myb_DNA-binding"/>
    <property type="match status" value="1"/>
</dbReference>
<protein>
    <submittedName>
        <fullName evidence="3">SANT/Myb domain</fullName>
    </submittedName>
    <submittedName>
        <fullName evidence="5">SANT/Myb_domain</fullName>
    </submittedName>
</protein>